<dbReference type="InterPro" id="IPR042887">
    <property type="entry name" value="VAMP4"/>
</dbReference>
<dbReference type="InterPro" id="IPR001388">
    <property type="entry name" value="Synaptobrevin-like"/>
</dbReference>
<sequence length="140" mass="16196">MGIDTLKDTRYKRNEDRDKKIPLLNNEDESDDDEELFERSKQAASLNSNSKIDQVKHELDGAIGVMRNNINKVLDRGDRLEDLEAKSERFEMNAFNFNNSSRKLSNRMWWQSVKSKLTLALIVIGIVIIVIVSIVMKNKK</sequence>
<evidence type="ECO:0000313" key="6">
    <source>
        <dbReference type="Proteomes" id="UP000594262"/>
    </source>
</evidence>
<protein>
    <recommendedName>
        <fullName evidence="4">V-SNARE coiled-coil homology domain-containing protein</fullName>
    </recommendedName>
</protein>
<keyword evidence="6" id="KW-1185">Reference proteome</keyword>
<dbReference type="Gene3D" id="1.20.5.110">
    <property type="match status" value="1"/>
</dbReference>
<dbReference type="OrthoDB" id="190375at2759"/>
<evidence type="ECO:0000256" key="3">
    <source>
        <dbReference type="SAM" id="Phobius"/>
    </source>
</evidence>
<feature type="compositionally biased region" description="Acidic residues" evidence="2">
    <location>
        <begin position="26"/>
        <end position="36"/>
    </location>
</feature>
<feature type="domain" description="V-SNARE coiled-coil homology" evidence="4">
    <location>
        <begin position="51"/>
        <end position="111"/>
    </location>
</feature>
<keyword evidence="1" id="KW-0175">Coiled coil</keyword>
<feature type="transmembrane region" description="Helical" evidence="3">
    <location>
        <begin position="117"/>
        <end position="136"/>
    </location>
</feature>
<dbReference type="PRINTS" id="PR00219">
    <property type="entry name" value="SYNAPTOBREVN"/>
</dbReference>
<proteinExistence type="predicted"/>
<evidence type="ECO:0000256" key="1">
    <source>
        <dbReference type="PROSITE-ProRule" id="PRU00290"/>
    </source>
</evidence>
<feature type="region of interest" description="Disordered" evidence="2">
    <location>
        <begin position="14"/>
        <end position="40"/>
    </location>
</feature>
<dbReference type="GO" id="GO:0090161">
    <property type="term" value="P:Golgi ribbon formation"/>
    <property type="evidence" value="ECO:0007669"/>
    <property type="project" value="InterPro"/>
</dbReference>
<dbReference type="PANTHER" id="PTHR46897">
    <property type="entry name" value="VESICLE-ASSOCIATED MEMBRANE PROTEIN 4"/>
    <property type="match status" value="1"/>
</dbReference>
<evidence type="ECO:0000313" key="5">
    <source>
        <dbReference type="EnsemblMetazoa" id="CLYHEMP017557.2"/>
    </source>
</evidence>
<dbReference type="GO" id="GO:0016192">
    <property type="term" value="P:vesicle-mediated transport"/>
    <property type="evidence" value="ECO:0007669"/>
    <property type="project" value="InterPro"/>
</dbReference>
<dbReference type="PANTHER" id="PTHR46897:SF1">
    <property type="entry name" value="VESICLE-ASSOCIATED MEMBRANE PROTEIN 4"/>
    <property type="match status" value="1"/>
</dbReference>
<dbReference type="GeneID" id="136813724"/>
<dbReference type="SUPFAM" id="SSF58038">
    <property type="entry name" value="SNARE fusion complex"/>
    <property type="match status" value="1"/>
</dbReference>
<keyword evidence="3" id="KW-0472">Membrane</keyword>
<dbReference type="InterPro" id="IPR042855">
    <property type="entry name" value="V_SNARE_CC"/>
</dbReference>
<name>A0A7M5X3U9_9CNID</name>
<dbReference type="GO" id="GO:0016020">
    <property type="term" value="C:membrane"/>
    <property type="evidence" value="ECO:0007669"/>
    <property type="project" value="InterPro"/>
</dbReference>
<keyword evidence="3" id="KW-1133">Transmembrane helix</keyword>
<dbReference type="Proteomes" id="UP000594262">
    <property type="component" value="Unplaced"/>
</dbReference>
<dbReference type="AlphaFoldDB" id="A0A7M5X3U9"/>
<dbReference type="RefSeq" id="XP_066926322.1">
    <property type="nucleotide sequence ID" value="XM_067070221.1"/>
</dbReference>
<keyword evidence="3" id="KW-0812">Transmembrane</keyword>
<organism evidence="5 6">
    <name type="scientific">Clytia hemisphaerica</name>
    <dbReference type="NCBI Taxonomy" id="252671"/>
    <lineage>
        <taxon>Eukaryota</taxon>
        <taxon>Metazoa</taxon>
        <taxon>Cnidaria</taxon>
        <taxon>Hydrozoa</taxon>
        <taxon>Hydroidolina</taxon>
        <taxon>Leptothecata</taxon>
        <taxon>Obeliida</taxon>
        <taxon>Clytiidae</taxon>
        <taxon>Clytia</taxon>
    </lineage>
</organism>
<evidence type="ECO:0000259" key="4">
    <source>
        <dbReference type="PROSITE" id="PS50892"/>
    </source>
</evidence>
<dbReference type="EnsemblMetazoa" id="CLYHEMT017557.2">
    <property type="protein sequence ID" value="CLYHEMP017557.2"/>
    <property type="gene ID" value="CLYHEMG017557"/>
</dbReference>
<reference evidence="5" key="1">
    <citation type="submission" date="2021-01" db="UniProtKB">
        <authorList>
            <consortium name="EnsemblMetazoa"/>
        </authorList>
    </citation>
    <scope>IDENTIFICATION</scope>
</reference>
<evidence type="ECO:0000256" key="2">
    <source>
        <dbReference type="SAM" id="MobiDB-lite"/>
    </source>
</evidence>
<dbReference type="PROSITE" id="PS50892">
    <property type="entry name" value="V_SNARE"/>
    <property type="match status" value="1"/>
</dbReference>
<dbReference type="Pfam" id="PF00957">
    <property type="entry name" value="Synaptobrevin"/>
    <property type="match status" value="1"/>
</dbReference>
<accession>A0A7M5X3U9</accession>